<gene>
    <name evidence="1" type="ORF">ERS672216_00531</name>
</gene>
<protein>
    <submittedName>
        <fullName evidence="1">Uncharacterized protein</fullName>
    </submittedName>
</protein>
<dbReference type="AlphaFoldDB" id="A0A128ECP1"/>
<dbReference type="OrthoDB" id="9964901at2"/>
<dbReference type="RefSeq" id="WP_075495453.1">
    <property type="nucleotide sequence ID" value="NZ_CP053844.1"/>
</dbReference>
<keyword evidence="2" id="KW-1185">Reference proteome</keyword>
<reference evidence="1 2" key="1">
    <citation type="submission" date="2016-02" db="EMBL/GenBank/DDBJ databases">
        <authorList>
            <consortium name="Pathogen Informatics"/>
        </authorList>
    </citation>
    <scope>NUCLEOTIDE SEQUENCE [LARGE SCALE GENOMIC DNA]</scope>
    <source>
        <strain evidence="1 2">RC20</strain>
    </source>
</reference>
<evidence type="ECO:0000313" key="2">
    <source>
        <dbReference type="Proteomes" id="UP000069632"/>
    </source>
</evidence>
<accession>A0A128ECP1</accession>
<evidence type="ECO:0000313" key="1">
    <source>
        <dbReference type="EMBL" id="CZE46740.1"/>
    </source>
</evidence>
<dbReference type="EMBL" id="FIZP01000001">
    <property type="protein sequence ID" value="CZE46740.1"/>
    <property type="molecule type" value="Genomic_DNA"/>
</dbReference>
<organism evidence="1 2">
    <name type="scientific">Campylobacter geochelonis</name>
    <dbReference type="NCBI Taxonomy" id="1780362"/>
    <lineage>
        <taxon>Bacteria</taxon>
        <taxon>Pseudomonadati</taxon>
        <taxon>Campylobacterota</taxon>
        <taxon>Epsilonproteobacteria</taxon>
        <taxon>Campylobacterales</taxon>
        <taxon>Campylobacteraceae</taxon>
        <taxon>Campylobacter</taxon>
    </lineage>
</organism>
<name>A0A128ECP1_9BACT</name>
<dbReference type="Proteomes" id="UP000069632">
    <property type="component" value="Unassembled WGS sequence"/>
</dbReference>
<sequence length="159" mass="17885">MSEIMNDMGITAGFRNIAPKELSFEQKQAVTFGFLKAFYTSDYVGYNVDRYSYSDVTQDIIDIVNTMGREIVTNVRIVQVANIFKTLAEGVGSLWEFAGALAQIVFSGDLYNFANLVQITKSQLIVEKNRIKANALANSVMLQILNREKTNIELKFMGF</sequence>
<proteinExistence type="predicted"/>